<gene>
    <name evidence="2" type="ORF">TRIADDRAFT_52412</name>
</gene>
<proteinExistence type="predicted"/>
<dbReference type="CTD" id="6750137"/>
<organism evidence="2 3">
    <name type="scientific">Trichoplax adhaerens</name>
    <name type="common">Trichoplax reptans</name>
    <dbReference type="NCBI Taxonomy" id="10228"/>
    <lineage>
        <taxon>Eukaryota</taxon>
        <taxon>Metazoa</taxon>
        <taxon>Placozoa</taxon>
        <taxon>Uniplacotomia</taxon>
        <taxon>Trichoplacea</taxon>
        <taxon>Trichoplacidae</taxon>
        <taxon>Trichoplax</taxon>
    </lineage>
</organism>
<dbReference type="EMBL" id="DS985241">
    <property type="protein sequence ID" value="EDV29721.1"/>
    <property type="molecule type" value="Genomic_DNA"/>
</dbReference>
<evidence type="ECO:0000256" key="1">
    <source>
        <dbReference type="SAM" id="MobiDB-lite"/>
    </source>
</evidence>
<dbReference type="KEGG" id="tad:TRIADDRAFT_52412"/>
<dbReference type="RefSeq" id="XP_002108923.1">
    <property type="nucleotide sequence ID" value="XM_002108887.1"/>
</dbReference>
<feature type="region of interest" description="Disordered" evidence="1">
    <location>
        <begin position="59"/>
        <end position="79"/>
    </location>
</feature>
<sequence length="246" mass="27533">MSLYDGVGGIDTTVSPFAVVNSVPDEGSTEKRSNNGSGPEIANWSSNYKLLQTQIQRRKIAESSKQMQKPKSGTTMPIIHSNKYPPQVLNLVLKHFIVLLSQECVMALDAVRENATTAGFNPLSRAPAEHTIDFAVNHGDEPFEETEASLADIRHEYEPLRPNDYDQALELRRKQEKLEDKHVRIADSVEKQETSNSERRVGAAIAPPSSLTACIEKPELHLRLWQSTVGKKAKIKMRYVEIDNLN</sequence>
<dbReference type="PANTHER" id="PTHR13288">
    <property type="entry name" value="SPLICING FACTOR 45 SPF45"/>
    <property type="match status" value="1"/>
</dbReference>
<dbReference type="HOGENOM" id="CLU_1130340_0_0_1"/>
<dbReference type="GO" id="GO:0045292">
    <property type="term" value="P:mRNA cis splicing, via spliceosome"/>
    <property type="evidence" value="ECO:0007669"/>
    <property type="project" value="InterPro"/>
</dbReference>
<protein>
    <submittedName>
        <fullName evidence="2">Uncharacterized protein</fullName>
    </submittedName>
</protein>
<dbReference type="InterPro" id="IPR040052">
    <property type="entry name" value="RBM17"/>
</dbReference>
<feature type="region of interest" description="Disordered" evidence="1">
    <location>
        <begin position="21"/>
        <end position="43"/>
    </location>
</feature>
<accession>B3RIB2</accession>
<dbReference type="PANTHER" id="PTHR13288:SF8">
    <property type="entry name" value="SPLICING FACTOR 45"/>
    <property type="match status" value="1"/>
</dbReference>
<dbReference type="Proteomes" id="UP000009022">
    <property type="component" value="Unassembled WGS sequence"/>
</dbReference>
<evidence type="ECO:0000313" key="2">
    <source>
        <dbReference type="EMBL" id="EDV29721.1"/>
    </source>
</evidence>
<evidence type="ECO:0000313" key="3">
    <source>
        <dbReference type="Proteomes" id="UP000009022"/>
    </source>
</evidence>
<feature type="compositionally biased region" description="Polar residues" evidence="1">
    <location>
        <begin position="63"/>
        <end position="75"/>
    </location>
</feature>
<dbReference type="PhylomeDB" id="B3RIB2"/>
<dbReference type="STRING" id="10228.B3RIB2"/>
<keyword evidence="3" id="KW-1185">Reference proteome</keyword>
<name>B3RIB2_TRIAD</name>
<dbReference type="AlphaFoldDB" id="B3RIB2"/>
<dbReference type="GeneID" id="6750137"/>
<dbReference type="InParanoid" id="B3RIB2"/>
<reference evidence="2 3" key="1">
    <citation type="journal article" date="2008" name="Nature">
        <title>The Trichoplax genome and the nature of placozoans.</title>
        <authorList>
            <person name="Srivastava M."/>
            <person name="Begovic E."/>
            <person name="Chapman J."/>
            <person name="Putnam N.H."/>
            <person name="Hellsten U."/>
            <person name="Kawashima T."/>
            <person name="Kuo A."/>
            <person name="Mitros T."/>
            <person name="Salamov A."/>
            <person name="Carpenter M.L."/>
            <person name="Signorovitch A.Y."/>
            <person name="Moreno M.A."/>
            <person name="Kamm K."/>
            <person name="Grimwood J."/>
            <person name="Schmutz J."/>
            <person name="Shapiro H."/>
            <person name="Grigoriev I.V."/>
            <person name="Buss L.W."/>
            <person name="Schierwater B."/>
            <person name="Dellaporta S.L."/>
            <person name="Rokhsar D.S."/>
        </authorList>
    </citation>
    <scope>NUCLEOTIDE SEQUENCE [LARGE SCALE GENOMIC DNA]</scope>
    <source>
        <strain evidence="2 3">Grell-BS-1999</strain>
    </source>
</reference>